<evidence type="ECO:0000313" key="2">
    <source>
        <dbReference type="EMBL" id="ACA66679.1"/>
    </source>
</evidence>
<gene>
    <name evidence="2" type="ordered locus">YPK_0374</name>
</gene>
<evidence type="ECO:0000256" key="1">
    <source>
        <dbReference type="SAM" id="MobiDB-lite"/>
    </source>
</evidence>
<dbReference type="KEGG" id="ypy:YPK_0374"/>
<accession>A0A0H3AZD0</accession>
<dbReference type="AlphaFoldDB" id="A0A0H3AZD0"/>
<protein>
    <submittedName>
        <fullName evidence="2">Uncharacterized protein</fullName>
    </submittedName>
</protein>
<feature type="region of interest" description="Disordered" evidence="1">
    <location>
        <begin position="12"/>
        <end position="38"/>
    </location>
</feature>
<feature type="compositionally biased region" description="Basic and acidic residues" evidence="1">
    <location>
        <begin position="29"/>
        <end position="38"/>
    </location>
</feature>
<organism evidence="2">
    <name type="scientific">Yersinia pseudotuberculosis serotype O:3 (strain YPIII)</name>
    <dbReference type="NCBI Taxonomy" id="502800"/>
    <lineage>
        <taxon>Bacteria</taxon>
        <taxon>Pseudomonadati</taxon>
        <taxon>Pseudomonadota</taxon>
        <taxon>Gammaproteobacteria</taxon>
        <taxon>Enterobacterales</taxon>
        <taxon>Yersiniaceae</taxon>
        <taxon>Yersinia</taxon>
    </lineage>
</organism>
<sequence length="38" mass="4323">MKQPEPIIAMLHSSQKKGPLQNKRPNKVQIKELKSLLA</sequence>
<reference evidence="2" key="1">
    <citation type="submission" date="2008-02" db="EMBL/GenBank/DDBJ databases">
        <title>Complete sequence of Yersinia pseudotuberculosis YPIII.</title>
        <authorList>
            <consortium name="US DOE Joint Genome Institute"/>
            <person name="Challacombe J.F."/>
            <person name="Bruce D."/>
            <person name="Detter J.C."/>
            <person name="Green L."/>
            <person name="Land M."/>
            <person name="Munk C."/>
            <person name="Lindler L.E."/>
            <person name="Nikolich M.P."/>
            <person name="Brettin T."/>
        </authorList>
    </citation>
    <scope>NUCLEOTIDE SEQUENCE</scope>
    <source>
        <strain evidence="2">YPIII</strain>
    </source>
</reference>
<name>A0A0H3AZD0_YERPY</name>
<dbReference type="EMBL" id="CP000950">
    <property type="protein sequence ID" value="ACA66679.1"/>
    <property type="molecule type" value="Genomic_DNA"/>
</dbReference>
<proteinExistence type="predicted"/>